<dbReference type="InterPro" id="IPR036188">
    <property type="entry name" value="FAD/NAD-bd_sf"/>
</dbReference>
<dbReference type="PANTHER" id="PTHR11552:SF147">
    <property type="entry name" value="CHOLINE DEHYDROGENASE, MITOCHONDRIAL"/>
    <property type="match status" value="1"/>
</dbReference>
<keyword evidence="3 5" id="KW-0285">Flavoprotein</keyword>
<evidence type="ECO:0000259" key="6">
    <source>
        <dbReference type="PROSITE" id="PS00623"/>
    </source>
</evidence>
<dbReference type="AlphaFoldDB" id="A0A132ADU7"/>
<gene>
    <name evidence="8" type="ORF">QR98_0075580</name>
</gene>
<dbReference type="Gene3D" id="3.30.560.10">
    <property type="entry name" value="Glucose Oxidase, domain 3"/>
    <property type="match status" value="1"/>
</dbReference>
<feature type="domain" description="Glucose-methanol-choline oxidoreductase N-terminal" evidence="7">
    <location>
        <begin position="306"/>
        <end position="320"/>
    </location>
</feature>
<evidence type="ECO:0000313" key="9">
    <source>
        <dbReference type="Proteomes" id="UP000616769"/>
    </source>
</evidence>
<dbReference type="Gene3D" id="3.50.50.60">
    <property type="entry name" value="FAD/NAD(P)-binding domain"/>
    <property type="match status" value="1"/>
</dbReference>
<sequence length="374" mass="42025">MTKLGFANITSLLFSFLSISNIIFNKQSSYDQLTNRNNWNAYYDYIIVGAGTSGSVLASRLSEDPEVTVLLLEAGTSETVASNTPGLSETLIGTIMDWKILSVPQNNSCLAMNNRRCHLASGRVIGGTSSINRMYYLRGNPKDFDEWESKYGLKSWSWKDIFPLMMRNENQEDPERAKTGHYGLKGPLTLGQIESIDDRNSSDHKLMASFLLASKHFGYRNQDPNTGAYNTSSLLQSTIKQGKRQSSSTVFLEPFVKNRPNLHILTNSLVVKILFENDQQAIGVQFYRDWKQYSVFARQEILIAAGALNSPKLLMLSGIGPQRELNRLKIPIVSDLMVGENLHDHVGSLGLYFIANDLPQAGISKQQLKQYFYR</sequence>
<dbReference type="VEuPathDB" id="VectorBase:SSCA008792"/>
<dbReference type="PROSITE" id="PS00624">
    <property type="entry name" value="GMC_OXRED_2"/>
    <property type="match status" value="1"/>
</dbReference>
<evidence type="ECO:0000256" key="5">
    <source>
        <dbReference type="RuleBase" id="RU003968"/>
    </source>
</evidence>
<evidence type="ECO:0000256" key="4">
    <source>
        <dbReference type="ARBA" id="ARBA00022827"/>
    </source>
</evidence>
<dbReference type="OrthoDB" id="269227at2759"/>
<dbReference type="Proteomes" id="UP000616769">
    <property type="component" value="Unassembled WGS sequence"/>
</dbReference>
<proteinExistence type="inferred from homology"/>
<dbReference type="InterPro" id="IPR000172">
    <property type="entry name" value="GMC_OxRdtase_N"/>
</dbReference>
<keyword evidence="4 5" id="KW-0274">FAD</keyword>
<dbReference type="PROSITE" id="PS00623">
    <property type="entry name" value="GMC_OXRED_1"/>
    <property type="match status" value="1"/>
</dbReference>
<comment type="cofactor">
    <cofactor evidence="1">
        <name>FAD</name>
        <dbReference type="ChEBI" id="CHEBI:57692"/>
    </cofactor>
</comment>
<organism evidence="8 9">
    <name type="scientific">Sarcoptes scabiei</name>
    <name type="common">Itch mite</name>
    <name type="synonym">Acarus scabiei</name>
    <dbReference type="NCBI Taxonomy" id="52283"/>
    <lineage>
        <taxon>Eukaryota</taxon>
        <taxon>Metazoa</taxon>
        <taxon>Ecdysozoa</taxon>
        <taxon>Arthropoda</taxon>
        <taxon>Chelicerata</taxon>
        <taxon>Arachnida</taxon>
        <taxon>Acari</taxon>
        <taxon>Acariformes</taxon>
        <taxon>Sarcoptiformes</taxon>
        <taxon>Astigmata</taxon>
        <taxon>Psoroptidia</taxon>
        <taxon>Sarcoptoidea</taxon>
        <taxon>Sarcoptidae</taxon>
        <taxon>Sarcoptinae</taxon>
        <taxon>Sarcoptes</taxon>
    </lineage>
</organism>
<dbReference type="GO" id="GO:0016614">
    <property type="term" value="F:oxidoreductase activity, acting on CH-OH group of donors"/>
    <property type="evidence" value="ECO:0007669"/>
    <property type="project" value="InterPro"/>
</dbReference>
<evidence type="ECO:0000259" key="7">
    <source>
        <dbReference type="PROSITE" id="PS00624"/>
    </source>
</evidence>
<protein>
    <submittedName>
        <fullName evidence="8">Glucose dehydrogenase (Acceptor)-like protein 2</fullName>
    </submittedName>
</protein>
<feature type="non-terminal residue" evidence="8">
    <location>
        <position position="374"/>
    </location>
</feature>
<comment type="similarity">
    <text evidence="2 5">Belongs to the GMC oxidoreductase family.</text>
</comment>
<dbReference type="InterPro" id="IPR012132">
    <property type="entry name" value="GMC_OxRdtase"/>
</dbReference>
<evidence type="ECO:0000256" key="3">
    <source>
        <dbReference type="ARBA" id="ARBA00022630"/>
    </source>
</evidence>
<feature type="domain" description="Glucose-methanol-choline oxidoreductase N-terminal" evidence="6">
    <location>
        <begin position="122"/>
        <end position="145"/>
    </location>
</feature>
<reference evidence="8 9" key="1">
    <citation type="journal article" date="2015" name="Parasit. Vectors">
        <title>Draft genome of the scabies mite.</title>
        <authorList>
            <person name="Rider S.D.Jr."/>
            <person name="Morgan M.S."/>
            <person name="Arlian L.G."/>
        </authorList>
    </citation>
    <scope>NUCLEOTIDE SEQUENCE [LARGE SCALE GENOMIC DNA]</scope>
    <source>
        <strain evidence="8">Arlian Lab</strain>
    </source>
</reference>
<dbReference type="PANTHER" id="PTHR11552">
    <property type="entry name" value="GLUCOSE-METHANOL-CHOLINE GMC OXIDOREDUCTASE"/>
    <property type="match status" value="1"/>
</dbReference>
<dbReference type="Pfam" id="PF00732">
    <property type="entry name" value="GMC_oxred_N"/>
    <property type="match status" value="1"/>
</dbReference>
<name>A0A132ADU7_SARSC</name>
<evidence type="ECO:0000256" key="1">
    <source>
        <dbReference type="ARBA" id="ARBA00001974"/>
    </source>
</evidence>
<accession>A0A132ADU7</accession>
<dbReference type="EMBL" id="JXLN01013025">
    <property type="protein sequence ID" value="KPM09029.1"/>
    <property type="molecule type" value="Genomic_DNA"/>
</dbReference>
<evidence type="ECO:0000256" key="2">
    <source>
        <dbReference type="ARBA" id="ARBA00010790"/>
    </source>
</evidence>
<dbReference type="SUPFAM" id="SSF51905">
    <property type="entry name" value="FAD/NAD(P)-binding domain"/>
    <property type="match status" value="1"/>
</dbReference>
<dbReference type="GO" id="GO:0050660">
    <property type="term" value="F:flavin adenine dinucleotide binding"/>
    <property type="evidence" value="ECO:0007669"/>
    <property type="project" value="InterPro"/>
</dbReference>
<evidence type="ECO:0000313" key="8">
    <source>
        <dbReference type="EMBL" id="KPM09029.1"/>
    </source>
</evidence>
<comment type="caution">
    <text evidence="8">The sequence shown here is derived from an EMBL/GenBank/DDBJ whole genome shotgun (WGS) entry which is preliminary data.</text>
</comment>